<gene>
    <name evidence="2" type="ORF">A4U43_C04F25250</name>
</gene>
<accession>A0A5P1F3K5</accession>
<dbReference type="Gramene" id="ONK72948">
    <property type="protein sequence ID" value="ONK72948"/>
    <property type="gene ID" value="A4U43_C04F25250"/>
</dbReference>
<name>A0A5P1F3K5_ASPOF</name>
<dbReference type="Proteomes" id="UP000243459">
    <property type="component" value="Chromosome 4"/>
</dbReference>
<proteinExistence type="predicted"/>
<keyword evidence="3" id="KW-1185">Reference proteome</keyword>
<feature type="region of interest" description="Disordered" evidence="1">
    <location>
        <begin position="1"/>
        <end position="68"/>
    </location>
</feature>
<reference evidence="3" key="1">
    <citation type="journal article" date="2017" name="Nat. Commun.">
        <title>The asparagus genome sheds light on the origin and evolution of a young Y chromosome.</title>
        <authorList>
            <person name="Harkess A."/>
            <person name="Zhou J."/>
            <person name="Xu C."/>
            <person name="Bowers J.E."/>
            <person name="Van der Hulst R."/>
            <person name="Ayyampalayam S."/>
            <person name="Mercati F."/>
            <person name="Riccardi P."/>
            <person name="McKain M.R."/>
            <person name="Kakrana A."/>
            <person name="Tang H."/>
            <person name="Ray J."/>
            <person name="Groenendijk J."/>
            <person name="Arikit S."/>
            <person name="Mathioni S.M."/>
            <person name="Nakano M."/>
            <person name="Shan H."/>
            <person name="Telgmann-Rauber A."/>
            <person name="Kanno A."/>
            <person name="Yue Z."/>
            <person name="Chen H."/>
            <person name="Li W."/>
            <person name="Chen Y."/>
            <person name="Xu X."/>
            <person name="Zhang Y."/>
            <person name="Luo S."/>
            <person name="Chen H."/>
            <person name="Gao J."/>
            <person name="Mao Z."/>
            <person name="Pires J.C."/>
            <person name="Luo M."/>
            <person name="Kudrna D."/>
            <person name="Wing R.A."/>
            <person name="Meyers B.C."/>
            <person name="Yi K."/>
            <person name="Kong H."/>
            <person name="Lavrijsen P."/>
            <person name="Sunseri F."/>
            <person name="Falavigna A."/>
            <person name="Ye Y."/>
            <person name="Leebens-Mack J.H."/>
            <person name="Chen G."/>
        </authorList>
    </citation>
    <scope>NUCLEOTIDE SEQUENCE [LARGE SCALE GENOMIC DNA]</scope>
    <source>
        <strain evidence="3">cv. DH0086</strain>
    </source>
</reference>
<feature type="compositionally biased region" description="Basic and acidic residues" evidence="1">
    <location>
        <begin position="31"/>
        <end position="64"/>
    </location>
</feature>
<evidence type="ECO:0000313" key="3">
    <source>
        <dbReference type="Proteomes" id="UP000243459"/>
    </source>
</evidence>
<dbReference type="EMBL" id="CM007384">
    <property type="protein sequence ID" value="ONK72948.1"/>
    <property type="molecule type" value="Genomic_DNA"/>
</dbReference>
<protein>
    <submittedName>
        <fullName evidence="2">Uncharacterized protein</fullName>
    </submittedName>
</protein>
<evidence type="ECO:0000313" key="2">
    <source>
        <dbReference type="EMBL" id="ONK72948.1"/>
    </source>
</evidence>
<organism evidence="2 3">
    <name type="scientific">Asparagus officinalis</name>
    <name type="common">Garden asparagus</name>
    <dbReference type="NCBI Taxonomy" id="4686"/>
    <lineage>
        <taxon>Eukaryota</taxon>
        <taxon>Viridiplantae</taxon>
        <taxon>Streptophyta</taxon>
        <taxon>Embryophyta</taxon>
        <taxon>Tracheophyta</taxon>
        <taxon>Spermatophyta</taxon>
        <taxon>Magnoliopsida</taxon>
        <taxon>Liliopsida</taxon>
        <taxon>Asparagales</taxon>
        <taxon>Asparagaceae</taxon>
        <taxon>Asparagoideae</taxon>
        <taxon>Asparagus</taxon>
    </lineage>
</organism>
<evidence type="ECO:0000256" key="1">
    <source>
        <dbReference type="SAM" id="MobiDB-lite"/>
    </source>
</evidence>
<sequence length="162" mass="17046">MSKLEPMESNAGAASHAGEIEHLNVLPHPVPIHDPRRQRGREAEHGHIEDQGVYVRGREARPGEESIEGPEEALVHLQQGVAVGRAILPPLDDVAGAVGVLSDVGADDDSQEEAVLFEAEALVAADDGLAELRGDFAVVGGPEVDVVDEVAPPVSPLIEELV</sequence>
<dbReference type="AlphaFoldDB" id="A0A5P1F3K5"/>